<dbReference type="GeneID" id="61529686"/>
<accession>A0A192A782</accession>
<reference evidence="2" key="1">
    <citation type="submission" date="2016-06" db="EMBL/GenBank/DDBJ databases">
        <authorList>
            <person name="Xu Y."/>
            <person name="Nagy A."/>
            <person name="Yan X."/>
            <person name="Kim S.W."/>
            <person name="Haley B."/>
            <person name="Liu N.T."/>
            <person name="Nou X."/>
        </authorList>
    </citation>
    <scope>NUCLEOTIDE SEQUENCE [LARGE SCALE GENOMIC DNA]</scope>
    <source>
        <strain evidence="2">ATCC 49129</strain>
        <plasmid evidence="2">pri-1</plasmid>
    </source>
</reference>
<geneLocation type="plasmid" evidence="2">
    <name>pri-1</name>
</geneLocation>
<sequence>MKHTVSSVKQVSSATDNATKIVAEFCHEVLEEAKKRQRRLSSIADLEAILDSEQLAIAGDARAGIRHLAASVLDVSEHHQKGAMAGRFDETLSQLAKIQDEVESTYRWLHALYARD</sequence>
<dbReference type="AlphaFoldDB" id="A0A192A782"/>
<dbReference type="Proteomes" id="UP000078572">
    <property type="component" value="Plasmid pRI-1"/>
</dbReference>
<keyword evidence="1" id="KW-0614">Plasmid</keyword>
<proteinExistence type="predicted"/>
<evidence type="ECO:0000313" key="2">
    <source>
        <dbReference type="Proteomes" id="UP000078572"/>
    </source>
</evidence>
<dbReference type="OrthoDB" id="9133964at2"/>
<dbReference type="RefSeq" id="WP_024979495.1">
    <property type="nucleotide sequence ID" value="NZ_CP016024.1"/>
</dbReference>
<dbReference type="EMBL" id="CP016024">
    <property type="protein sequence ID" value="ANJ76249.1"/>
    <property type="molecule type" value="Genomic_DNA"/>
</dbReference>
<name>A0A192A782_9RALS</name>
<organism evidence="1 2">
    <name type="scientific">Ralstonia insidiosa</name>
    <dbReference type="NCBI Taxonomy" id="190721"/>
    <lineage>
        <taxon>Bacteria</taxon>
        <taxon>Pseudomonadati</taxon>
        <taxon>Pseudomonadota</taxon>
        <taxon>Betaproteobacteria</taxon>
        <taxon>Burkholderiales</taxon>
        <taxon>Burkholderiaceae</taxon>
        <taxon>Ralstonia</taxon>
    </lineage>
</organism>
<gene>
    <name evidence="1" type="ORF">A9Y76_26945</name>
</gene>
<keyword evidence="2" id="KW-1185">Reference proteome</keyword>
<evidence type="ECO:0000313" key="1">
    <source>
        <dbReference type="EMBL" id="ANJ76249.1"/>
    </source>
</evidence>
<protein>
    <submittedName>
        <fullName evidence="1">Uncharacterized protein</fullName>
    </submittedName>
</protein>